<dbReference type="InterPro" id="IPR044492">
    <property type="entry name" value="P_typ_ATPase_HD_dom"/>
</dbReference>
<feature type="transmembrane region" description="Helical" evidence="9">
    <location>
        <begin position="399"/>
        <end position="419"/>
    </location>
</feature>
<dbReference type="RefSeq" id="WP_085050733.1">
    <property type="nucleotide sequence ID" value="NZ_LNQR01000004.1"/>
</dbReference>
<dbReference type="Pfam" id="PF19991">
    <property type="entry name" value="HMA_2"/>
    <property type="match status" value="1"/>
</dbReference>
<dbReference type="SFLD" id="SFLDG00002">
    <property type="entry name" value="C1.7:_P-type_atpase_like"/>
    <property type="match status" value="1"/>
</dbReference>
<dbReference type="SUPFAM" id="SSF81660">
    <property type="entry name" value="Metal cation-transporting ATPase, ATP-binding domain N"/>
    <property type="match status" value="1"/>
</dbReference>
<evidence type="ECO:0000313" key="11">
    <source>
        <dbReference type="EMBL" id="KWT94664.1"/>
    </source>
</evidence>
<keyword evidence="6" id="KW-1278">Translocase</keyword>
<dbReference type="InterPro" id="IPR050510">
    <property type="entry name" value="Cation_transp_ATPase_P-type"/>
</dbReference>
<dbReference type="PRINTS" id="PR00120">
    <property type="entry name" value="HATPASE"/>
</dbReference>
<accession>A0ABR5SJJ5</accession>
<dbReference type="PANTHER" id="PTHR43294">
    <property type="entry name" value="SODIUM/POTASSIUM-TRANSPORTING ATPASE SUBUNIT ALPHA"/>
    <property type="match status" value="1"/>
</dbReference>
<gene>
    <name evidence="11" type="primary">mgtA</name>
    <name evidence="11" type="ORF">ASN18_0203</name>
</gene>
<dbReference type="NCBIfam" id="TIGR01494">
    <property type="entry name" value="ATPase_P-type"/>
    <property type="match status" value="2"/>
</dbReference>
<dbReference type="SUPFAM" id="SSF81653">
    <property type="entry name" value="Calcium ATPase, transduction domain A"/>
    <property type="match status" value="1"/>
</dbReference>
<dbReference type="InterPro" id="IPR059000">
    <property type="entry name" value="ATPase_P-type_domA"/>
</dbReference>
<evidence type="ECO:0000256" key="2">
    <source>
        <dbReference type="ARBA" id="ARBA00005675"/>
    </source>
</evidence>
<dbReference type="InterPro" id="IPR018303">
    <property type="entry name" value="ATPase_P-typ_P_site"/>
</dbReference>
<dbReference type="Pfam" id="PF00689">
    <property type="entry name" value="Cation_ATPase_C"/>
    <property type="match status" value="1"/>
</dbReference>
<evidence type="ECO:0000259" key="10">
    <source>
        <dbReference type="SMART" id="SM00831"/>
    </source>
</evidence>
<dbReference type="Gene3D" id="2.70.150.10">
    <property type="entry name" value="Calcium-transporting ATPase, cytoplasmic transduction domain A"/>
    <property type="match status" value="1"/>
</dbReference>
<evidence type="ECO:0000256" key="4">
    <source>
        <dbReference type="ARBA" id="ARBA00022741"/>
    </source>
</evidence>
<dbReference type="PANTHER" id="PTHR43294:SF20">
    <property type="entry name" value="P-TYPE ATPASE"/>
    <property type="match status" value="1"/>
</dbReference>
<dbReference type="Gene3D" id="3.40.50.1000">
    <property type="entry name" value="HAD superfamily/HAD-like"/>
    <property type="match status" value="1"/>
</dbReference>
<evidence type="ECO:0000256" key="8">
    <source>
        <dbReference type="ARBA" id="ARBA00023136"/>
    </source>
</evidence>
<feature type="transmembrane region" description="Helical" evidence="9">
    <location>
        <begin position="234"/>
        <end position="251"/>
    </location>
</feature>
<dbReference type="InterPro" id="IPR023214">
    <property type="entry name" value="HAD_sf"/>
</dbReference>
<keyword evidence="8 9" id="KW-0472">Membrane</keyword>
<reference evidence="11 12" key="1">
    <citation type="submission" date="2015-11" db="EMBL/GenBank/DDBJ databases">
        <authorList>
            <person name="Lin W."/>
        </authorList>
    </citation>
    <scope>NUCLEOTIDE SEQUENCE [LARGE SCALE GENOMIC DNA]</scope>
    <source>
        <strain evidence="11 12">HCH-1</strain>
    </source>
</reference>
<keyword evidence="12" id="KW-1185">Reference proteome</keyword>
<evidence type="ECO:0000256" key="9">
    <source>
        <dbReference type="SAM" id="Phobius"/>
    </source>
</evidence>
<dbReference type="InterPro" id="IPR023299">
    <property type="entry name" value="ATPase_P-typ_cyto_dom_N"/>
</dbReference>
<comment type="subcellular location">
    <subcellularLocation>
        <location evidence="1">Membrane</location>
        <topology evidence="1">Multi-pass membrane protein</topology>
    </subcellularLocation>
</comment>
<dbReference type="SUPFAM" id="SSF56784">
    <property type="entry name" value="HAD-like"/>
    <property type="match status" value="1"/>
</dbReference>
<dbReference type="PROSITE" id="PS00154">
    <property type="entry name" value="ATPASE_E1_E2"/>
    <property type="match status" value="1"/>
</dbReference>
<comment type="similarity">
    <text evidence="2">Belongs to the cation transport ATPase (P-type) (TC 3.A.3) family. Type IIA subfamily.</text>
</comment>
<dbReference type="GO" id="GO:0016787">
    <property type="term" value="F:hydrolase activity"/>
    <property type="evidence" value="ECO:0007669"/>
    <property type="project" value="UniProtKB-KW"/>
</dbReference>
<dbReference type="InterPro" id="IPR008250">
    <property type="entry name" value="ATPase_P-typ_transduc_dom_A_sf"/>
</dbReference>
<keyword evidence="3 9" id="KW-0812">Transmembrane</keyword>
<evidence type="ECO:0000256" key="3">
    <source>
        <dbReference type="ARBA" id="ARBA00022692"/>
    </source>
</evidence>
<dbReference type="InterPro" id="IPR023298">
    <property type="entry name" value="ATPase_P-typ_TM_dom_sf"/>
</dbReference>
<dbReference type="PRINTS" id="PR00119">
    <property type="entry name" value="CATATPASE"/>
</dbReference>
<dbReference type="InterPro" id="IPR004014">
    <property type="entry name" value="ATPase_P-typ_cation-transptr_N"/>
</dbReference>
<dbReference type="Pfam" id="PF00690">
    <property type="entry name" value="Cation_ATPase_N"/>
    <property type="match status" value="1"/>
</dbReference>
<sequence length="1053" mass="113938">MSAVTLESREAVSLQANINCQTIVPMHVKVKGRARYKVRGLYRCDSLKEHIFTHLTREPGITSVAINTLTATVLINYDNVGTSAAVSSYLQSIVGNYKNPIDADKFYLQPFSVRETIKGLLKPIKTPVKASQQSKSIEIKKRLNDNPLNEKQDVISWQNMKKDYVISYFNSSPVTGLSAEFAAELLHGYGRNILPEAAVRSRWAMFFEQFTSFPVLLLGGAAVLSAATGGIADGIVILSVVLINAIIGYVTESHTEKTINSLKKLVRPYTFVLRNAKAIEISVEEVVPGDIIILKPGTYIPADARLVDSHMLSVDESALTGESMPVMKQSGQLKKRDIPLADRTNMIYMGTLVTGGQALAIVTATGRYTEMGQIQTLVGEADQPATPMEIQLERIGNKLVLICAGVCGLVFVTGLLRGFGLLEMVQASISLAVAAIPEGLPAMATTVLALGINKMKQHNVLIRRLDAVETLGSVQTICLDKTGTLTLNRMTAVCIVTMSQNITISSGRLFSEDAQMVTSLSPELERLVHVVTLCSETLIRKEEGSYVIDGSSTENALVHIAIGLGMDVLHMRKSYPLLKIKHRSEGSNYMITLHRFIGDSAFGDAAGKKLAAVKGSPAEVMDLCTSYLKDGIEYEFINGERAQIQNENEILASKSLRVLAVAYKFVDDDDTADLTTGLTWLGLVGMADPVKPEAAQFIKAFHTAAIDTVMITGDQLPTAYAIGKELNLGKDGQIEIMDSTSLSELSPDVVSALCENVNVYARVSPAQKLQIVRALQRAGRVTAMTGDGINDGPALKAANIGIAMGRAGTDVSREIADIILENDNLETMIIAVSHGRAIYSNIRKSVRYLLSTNMSEIMVMFASIAAGFGHPISAMQLLWINLISDIFPGIALSLEQPEPDIMSQPPRDPGEDIIGVKDFKRIAFESLTMSAASLGAYTYGIARYGLSPRAGNMAFLSLSTSQLLHAISCRTDKHSIFDKETLPPNKYMNIALAGSFLLQILALTVPGLRNLLKISPVNLTDALVTGAASVIPLLINEATKRPAKTVTMEVNTL</sequence>
<dbReference type="SUPFAM" id="SSF81665">
    <property type="entry name" value="Calcium ATPase, transmembrane domain M"/>
    <property type="match status" value="1"/>
</dbReference>
<dbReference type="InterPro" id="IPR036412">
    <property type="entry name" value="HAD-like_sf"/>
</dbReference>
<feature type="transmembrane region" description="Helical" evidence="9">
    <location>
        <begin position="848"/>
        <end position="868"/>
    </location>
</feature>
<dbReference type="Pfam" id="PF13246">
    <property type="entry name" value="Cation_ATPase"/>
    <property type="match status" value="1"/>
</dbReference>
<proteinExistence type="inferred from homology"/>
<dbReference type="InterPro" id="IPR006068">
    <property type="entry name" value="ATPase_P-typ_cation-transptr_C"/>
</dbReference>
<name>A0ABR5SJJ5_9BACT</name>
<feature type="transmembrane region" description="Helical" evidence="9">
    <location>
        <begin position="431"/>
        <end position="453"/>
    </location>
</feature>
<dbReference type="SFLD" id="SFLDS00003">
    <property type="entry name" value="Haloacid_Dehalogenase"/>
    <property type="match status" value="1"/>
</dbReference>
<evidence type="ECO:0000313" key="12">
    <source>
        <dbReference type="Proteomes" id="UP000060487"/>
    </source>
</evidence>
<keyword evidence="11" id="KW-0378">Hydrolase</keyword>
<evidence type="ECO:0000256" key="5">
    <source>
        <dbReference type="ARBA" id="ARBA00022840"/>
    </source>
</evidence>
<dbReference type="InterPro" id="IPR001757">
    <property type="entry name" value="P_typ_ATPase"/>
</dbReference>
<dbReference type="EC" id="3.6.3.8" evidence="11"/>
<dbReference type="EMBL" id="LNQR01000004">
    <property type="protein sequence ID" value="KWT94664.1"/>
    <property type="molecule type" value="Genomic_DNA"/>
</dbReference>
<dbReference type="Proteomes" id="UP000060487">
    <property type="component" value="Unassembled WGS sequence"/>
</dbReference>
<evidence type="ECO:0000256" key="1">
    <source>
        <dbReference type="ARBA" id="ARBA00004141"/>
    </source>
</evidence>
<dbReference type="SMART" id="SM00831">
    <property type="entry name" value="Cation_ATPase_N"/>
    <property type="match status" value="1"/>
</dbReference>
<protein>
    <submittedName>
        <fullName evidence="11">Magnesium-transporting ATPase</fullName>
        <ecNumber evidence="11">3.6.3.8</ecNumber>
    </submittedName>
</protein>
<dbReference type="Pfam" id="PF00122">
    <property type="entry name" value="E1-E2_ATPase"/>
    <property type="match status" value="1"/>
</dbReference>
<evidence type="ECO:0000256" key="7">
    <source>
        <dbReference type="ARBA" id="ARBA00022989"/>
    </source>
</evidence>
<keyword evidence="7 9" id="KW-1133">Transmembrane helix</keyword>
<evidence type="ECO:0000256" key="6">
    <source>
        <dbReference type="ARBA" id="ARBA00022967"/>
    </source>
</evidence>
<comment type="caution">
    <text evidence="11">The sequence shown here is derived from an EMBL/GenBank/DDBJ whole genome shotgun (WGS) entry which is preliminary data.</text>
</comment>
<feature type="domain" description="Cation-transporting P-type ATPase N-terminal" evidence="10">
    <location>
        <begin position="156"/>
        <end position="230"/>
    </location>
</feature>
<dbReference type="Gene3D" id="3.40.1110.10">
    <property type="entry name" value="Calcium-transporting ATPase, cytoplasmic domain N"/>
    <property type="match status" value="1"/>
</dbReference>
<dbReference type="SFLD" id="SFLDF00027">
    <property type="entry name" value="p-type_atpase"/>
    <property type="match status" value="1"/>
</dbReference>
<organism evidence="11 12">
    <name type="scientific">Candidatus Magnetominusculus xianensis</name>
    <dbReference type="NCBI Taxonomy" id="1748249"/>
    <lineage>
        <taxon>Bacteria</taxon>
        <taxon>Pseudomonadati</taxon>
        <taxon>Nitrospirota</taxon>
        <taxon>Nitrospiria</taxon>
        <taxon>Nitrospirales</taxon>
        <taxon>Nitrospiraceae</taxon>
        <taxon>Candidatus Magnetominusculus</taxon>
    </lineage>
</organism>
<keyword evidence="4" id="KW-0547">Nucleotide-binding</keyword>
<keyword evidence="5" id="KW-0067">ATP-binding</keyword>
<dbReference type="Gene3D" id="1.20.1110.10">
    <property type="entry name" value="Calcium-transporting ATPase, transmembrane domain"/>
    <property type="match status" value="1"/>
</dbReference>